<evidence type="ECO:0000313" key="2">
    <source>
        <dbReference type="EMBL" id="EFX72305.1"/>
    </source>
</evidence>
<dbReference type="PhylomeDB" id="E9H7I5"/>
<dbReference type="Proteomes" id="UP000000305">
    <property type="component" value="Unassembled WGS sequence"/>
</dbReference>
<accession>E9H7I5</accession>
<dbReference type="Pfam" id="PF14223">
    <property type="entry name" value="Retrotran_gag_2"/>
    <property type="match status" value="1"/>
</dbReference>
<keyword evidence="3" id="KW-1185">Reference proteome</keyword>
<dbReference type="InParanoid" id="E9H7I5"/>
<dbReference type="HOGENOM" id="CLU_1090948_0_0_1"/>
<feature type="compositionally biased region" description="Basic and acidic residues" evidence="1">
    <location>
        <begin position="170"/>
        <end position="180"/>
    </location>
</feature>
<name>E9H7I5_DAPPU</name>
<evidence type="ECO:0000256" key="1">
    <source>
        <dbReference type="SAM" id="MobiDB-lite"/>
    </source>
</evidence>
<proteinExistence type="predicted"/>
<dbReference type="KEGG" id="dpx:DAPPUDRAFT_110904"/>
<organism evidence="2 3">
    <name type="scientific">Daphnia pulex</name>
    <name type="common">Water flea</name>
    <dbReference type="NCBI Taxonomy" id="6669"/>
    <lineage>
        <taxon>Eukaryota</taxon>
        <taxon>Metazoa</taxon>
        <taxon>Ecdysozoa</taxon>
        <taxon>Arthropoda</taxon>
        <taxon>Crustacea</taxon>
        <taxon>Branchiopoda</taxon>
        <taxon>Diplostraca</taxon>
        <taxon>Cladocera</taxon>
        <taxon>Anomopoda</taxon>
        <taxon>Daphniidae</taxon>
        <taxon>Daphnia</taxon>
    </lineage>
</organism>
<sequence length="255" mass="29208">MADIQHNGFRDLSHVVKFNGDNYNEYKYELLSTLEQLGLKNMLEPVNGILNTCPEPTLSILTQAVISSKITDARNIYDSRKDIRFHINKFCNIANKLREMGSPLPANLLISKIICSLPEPYKEFRARWRDVPTPEKTIDNMTMRLIGEEGIIACYKPTSSNNNAFQASDRRNQYHNDPSHKGGGHSSMRGVKNGRVNDQRRQKPSRHHSGTNDATKTWKCLYCEVDTHETKNCRKMLKARELANEHFGKKMASEK</sequence>
<feature type="region of interest" description="Disordered" evidence="1">
    <location>
        <begin position="170"/>
        <end position="213"/>
    </location>
</feature>
<dbReference type="eggNOG" id="ENOG502SXMA">
    <property type="taxonomic scope" value="Eukaryota"/>
</dbReference>
<dbReference type="OrthoDB" id="97058at2759"/>
<dbReference type="AlphaFoldDB" id="E9H7I5"/>
<protein>
    <submittedName>
        <fullName evidence="2">Uncharacterized protein</fullName>
    </submittedName>
</protein>
<dbReference type="EMBL" id="GL732601">
    <property type="protein sequence ID" value="EFX72305.1"/>
    <property type="molecule type" value="Genomic_DNA"/>
</dbReference>
<evidence type="ECO:0000313" key="3">
    <source>
        <dbReference type="Proteomes" id="UP000000305"/>
    </source>
</evidence>
<dbReference type="STRING" id="6669.E9H7I5"/>
<gene>
    <name evidence="2" type="ORF">DAPPUDRAFT_110904</name>
</gene>
<reference evidence="2 3" key="1">
    <citation type="journal article" date="2011" name="Science">
        <title>The ecoresponsive genome of Daphnia pulex.</title>
        <authorList>
            <person name="Colbourne J.K."/>
            <person name="Pfrender M.E."/>
            <person name="Gilbert D."/>
            <person name="Thomas W.K."/>
            <person name="Tucker A."/>
            <person name="Oakley T.H."/>
            <person name="Tokishita S."/>
            <person name="Aerts A."/>
            <person name="Arnold G.J."/>
            <person name="Basu M.K."/>
            <person name="Bauer D.J."/>
            <person name="Caceres C.E."/>
            <person name="Carmel L."/>
            <person name="Casola C."/>
            <person name="Choi J.H."/>
            <person name="Detter J.C."/>
            <person name="Dong Q."/>
            <person name="Dusheyko S."/>
            <person name="Eads B.D."/>
            <person name="Frohlich T."/>
            <person name="Geiler-Samerotte K.A."/>
            <person name="Gerlach D."/>
            <person name="Hatcher P."/>
            <person name="Jogdeo S."/>
            <person name="Krijgsveld J."/>
            <person name="Kriventseva E.V."/>
            <person name="Kultz D."/>
            <person name="Laforsch C."/>
            <person name="Lindquist E."/>
            <person name="Lopez J."/>
            <person name="Manak J.R."/>
            <person name="Muller J."/>
            <person name="Pangilinan J."/>
            <person name="Patwardhan R.P."/>
            <person name="Pitluck S."/>
            <person name="Pritham E.J."/>
            <person name="Rechtsteiner A."/>
            <person name="Rho M."/>
            <person name="Rogozin I.B."/>
            <person name="Sakarya O."/>
            <person name="Salamov A."/>
            <person name="Schaack S."/>
            <person name="Shapiro H."/>
            <person name="Shiga Y."/>
            <person name="Skalitzky C."/>
            <person name="Smith Z."/>
            <person name="Souvorov A."/>
            <person name="Sung W."/>
            <person name="Tang Z."/>
            <person name="Tsuchiya D."/>
            <person name="Tu H."/>
            <person name="Vos H."/>
            <person name="Wang M."/>
            <person name="Wolf Y.I."/>
            <person name="Yamagata H."/>
            <person name="Yamada T."/>
            <person name="Ye Y."/>
            <person name="Shaw J.R."/>
            <person name="Andrews J."/>
            <person name="Crease T.J."/>
            <person name="Tang H."/>
            <person name="Lucas S.M."/>
            <person name="Robertson H.M."/>
            <person name="Bork P."/>
            <person name="Koonin E.V."/>
            <person name="Zdobnov E.M."/>
            <person name="Grigoriev I.V."/>
            <person name="Lynch M."/>
            <person name="Boore J.L."/>
        </authorList>
    </citation>
    <scope>NUCLEOTIDE SEQUENCE [LARGE SCALE GENOMIC DNA]</scope>
</reference>